<dbReference type="HOGENOM" id="CLU_2848176_0_0_11"/>
<name>F2RBT9_STRVP</name>
<dbReference type="KEGG" id="sve:SVEN_3514"/>
<accession>F2RBT9</accession>
<dbReference type="AlphaFoldDB" id="F2RBT9"/>
<gene>
    <name evidence="1" type="ordered locus">SVEN_3514</name>
</gene>
<sequence>MGVDPRPHRNSSVARALRRLFLPRVAVVLRRVHHDPVQQAAQQYLFGFGEVAEEFALGELSTLSA</sequence>
<protein>
    <submittedName>
        <fullName evidence="1">Uncharacterized protein</fullName>
    </submittedName>
</protein>
<keyword evidence="2" id="KW-1185">Reference proteome</keyword>
<proteinExistence type="predicted"/>
<organism evidence="1 2">
    <name type="scientific">Streptomyces venezuelae (strain ATCC 10712 / CBS 650.69 / DSM 40230 / JCM 4526 / NBRC 13096 / PD 04745)</name>
    <dbReference type="NCBI Taxonomy" id="953739"/>
    <lineage>
        <taxon>Bacteria</taxon>
        <taxon>Bacillati</taxon>
        <taxon>Actinomycetota</taxon>
        <taxon>Actinomycetes</taxon>
        <taxon>Kitasatosporales</taxon>
        <taxon>Streptomycetaceae</taxon>
        <taxon>Streptomyces</taxon>
    </lineage>
</organism>
<dbReference type="Proteomes" id="UP000006854">
    <property type="component" value="Chromosome"/>
</dbReference>
<reference evidence="1 2" key="1">
    <citation type="journal article" date="2011" name="BMC Genomics">
        <title>Genome-wide analysis of the role of GlnR in Streptomyces venezuelae provides new insights into global nitrogen regulation in actinomycetes.</title>
        <authorList>
            <person name="Pullan S.T."/>
            <person name="Bibb M.J."/>
            <person name="Merrick M."/>
        </authorList>
    </citation>
    <scope>NUCLEOTIDE SEQUENCE [LARGE SCALE GENOMIC DNA]</scope>
    <source>
        <strain evidence="2">ATCC 10712 / CBS 650.69 / DSM 40230 / JCM 4526 / NBRC 13096 / PD 04745</strain>
    </source>
</reference>
<evidence type="ECO:0000313" key="1">
    <source>
        <dbReference type="EMBL" id="CCA56800.1"/>
    </source>
</evidence>
<dbReference type="EMBL" id="FR845719">
    <property type="protein sequence ID" value="CCA56800.1"/>
    <property type="molecule type" value="Genomic_DNA"/>
</dbReference>
<evidence type="ECO:0000313" key="2">
    <source>
        <dbReference type="Proteomes" id="UP000006854"/>
    </source>
</evidence>
<dbReference type="STRING" id="953739.SVEN_3514"/>